<name>A0A1X6ZY46_9RHOB</name>
<reference evidence="3" key="1">
    <citation type="submission" date="2017-03" db="EMBL/GenBank/DDBJ databases">
        <authorList>
            <person name="Rodrigo-Torres L."/>
            <person name="Arahal R.D."/>
            <person name="Lucena T."/>
        </authorList>
    </citation>
    <scope>NUCLEOTIDE SEQUENCE [LARGE SCALE GENOMIC DNA]</scope>
    <source>
        <strain evidence="3">CECT 8411</strain>
    </source>
</reference>
<feature type="chain" id="PRO_5011987528" description="DUF306 domain-containing protein" evidence="1">
    <location>
        <begin position="23"/>
        <end position="135"/>
    </location>
</feature>
<sequence length="135" mass="14975">MKHRVLAAISLGVFTLAGSAWADEDDWSGLYKGLDILDGSIDYLSISRTDAETYELRIIPSVISLCQTGRGWIVADGVLNDEGNMLRQNGRVFCEGEQPNDVPDRVLSREKETGIIRYGATDDKRPLVYHKVSSD</sequence>
<evidence type="ECO:0000313" key="2">
    <source>
        <dbReference type="EMBL" id="SLN64970.1"/>
    </source>
</evidence>
<keyword evidence="1" id="KW-0732">Signal</keyword>
<dbReference type="OrthoDB" id="9839464at2"/>
<protein>
    <recommendedName>
        <fullName evidence="4">DUF306 domain-containing protein</fullName>
    </recommendedName>
</protein>
<evidence type="ECO:0008006" key="4">
    <source>
        <dbReference type="Google" id="ProtNLM"/>
    </source>
</evidence>
<dbReference type="EMBL" id="FWFP01000010">
    <property type="protein sequence ID" value="SLN64970.1"/>
    <property type="molecule type" value="Genomic_DNA"/>
</dbReference>
<accession>A0A1X6ZY46</accession>
<feature type="signal peptide" evidence="1">
    <location>
        <begin position="1"/>
        <end position="22"/>
    </location>
</feature>
<dbReference type="AlphaFoldDB" id="A0A1X6ZY46"/>
<proteinExistence type="predicted"/>
<dbReference type="RefSeq" id="WP_085823711.1">
    <property type="nucleotide sequence ID" value="NZ_FWFP01000010.1"/>
</dbReference>
<evidence type="ECO:0000256" key="1">
    <source>
        <dbReference type="SAM" id="SignalP"/>
    </source>
</evidence>
<gene>
    <name evidence="2" type="ORF">RUM8411_03224</name>
</gene>
<evidence type="ECO:0000313" key="3">
    <source>
        <dbReference type="Proteomes" id="UP000193778"/>
    </source>
</evidence>
<keyword evidence="3" id="KW-1185">Reference proteome</keyword>
<dbReference type="Proteomes" id="UP000193778">
    <property type="component" value="Unassembled WGS sequence"/>
</dbReference>
<organism evidence="2 3">
    <name type="scientific">Ruegeria meonggei</name>
    <dbReference type="NCBI Taxonomy" id="1446476"/>
    <lineage>
        <taxon>Bacteria</taxon>
        <taxon>Pseudomonadati</taxon>
        <taxon>Pseudomonadota</taxon>
        <taxon>Alphaproteobacteria</taxon>
        <taxon>Rhodobacterales</taxon>
        <taxon>Roseobacteraceae</taxon>
        <taxon>Ruegeria</taxon>
    </lineage>
</organism>